<organism evidence="2">
    <name type="scientific">Ixodes scapularis</name>
    <name type="common">Black-legged tick</name>
    <name type="synonym">Deer tick</name>
    <dbReference type="NCBI Taxonomy" id="6945"/>
    <lineage>
        <taxon>Eukaryota</taxon>
        <taxon>Metazoa</taxon>
        <taxon>Ecdysozoa</taxon>
        <taxon>Arthropoda</taxon>
        <taxon>Chelicerata</taxon>
        <taxon>Arachnida</taxon>
        <taxon>Acari</taxon>
        <taxon>Parasitiformes</taxon>
        <taxon>Ixodida</taxon>
        <taxon>Ixodoidea</taxon>
        <taxon>Ixodidae</taxon>
        <taxon>Ixodinae</taxon>
        <taxon>Ixodes</taxon>
    </lineage>
</organism>
<evidence type="ECO:0000256" key="1">
    <source>
        <dbReference type="SAM" id="MobiDB-lite"/>
    </source>
</evidence>
<evidence type="ECO:0000313" key="2">
    <source>
        <dbReference type="EMBL" id="MOY42600.1"/>
    </source>
</evidence>
<protein>
    <submittedName>
        <fullName evidence="2">Uncharacterized protein</fullName>
    </submittedName>
</protein>
<accession>A0A4D5RZ43</accession>
<reference evidence="2" key="1">
    <citation type="submission" date="2019-04" db="EMBL/GenBank/DDBJ databases">
        <title>An insight into the mialome of Ixodes scapularis.</title>
        <authorList>
            <person name="Ribeiro J.M."/>
            <person name="Mather T.N."/>
            <person name="Karim S."/>
        </authorList>
    </citation>
    <scope>NUCLEOTIDE SEQUENCE</scope>
</reference>
<dbReference type="AlphaFoldDB" id="A0A4D5RZ43"/>
<feature type="compositionally biased region" description="Basic residues" evidence="1">
    <location>
        <begin position="117"/>
        <end position="126"/>
    </location>
</feature>
<proteinExistence type="predicted"/>
<name>A0A4D5RZ43_IXOSC</name>
<sequence>MPAAAFWPLPTPCMVGTTSTSLPWTTLASRTLCFLGSIFSSSCSIRWTRKAIGRSPTTWCECTNTGVPESRTESLCRSEARPICSRPTIPRSSTRRERRRRRSTRSTTSFCTVPSAGRRRQSVWSS</sequence>
<dbReference type="EMBL" id="GHJT01008629">
    <property type="protein sequence ID" value="MOY42600.1"/>
    <property type="molecule type" value="Transcribed_RNA"/>
</dbReference>
<feature type="region of interest" description="Disordered" evidence="1">
    <location>
        <begin position="84"/>
        <end position="126"/>
    </location>
</feature>